<proteinExistence type="predicted"/>
<evidence type="ECO:0000256" key="1">
    <source>
        <dbReference type="SAM" id="SignalP"/>
    </source>
</evidence>
<sequence>MLHAKILLCLMIGTFPQLVFAGASNTIKIGISVVVKEPTKCDFHISTDGNAALYNESSSNCVIQADNLKKHLNNINYQQHIESSTNEFARIVMVVQ</sequence>
<feature type="signal peptide" evidence="1">
    <location>
        <begin position="1"/>
        <end position="21"/>
    </location>
</feature>
<dbReference type="Proteomes" id="UP000294887">
    <property type="component" value="Unassembled WGS sequence"/>
</dbReference>
<feature type="chain" id="PRO_5020861569" evidence="1">
    <location>
        <begin position="22"/>
        <end position="96"/>
    </location>
</feature>
<organism evidence="2 3">
    <name type="scientific">Cocleimonas flava</name>
    <dbReference type="NCBI Taxonomy" id="634765"/>
    <lineage>
        <taxon>Bacteria</taxon>
        <taxon>Pseudomonadati</taxon>
        <taxon>Pseudomonadota</taxon>
        <taxon>Gammaproteobacteria</taxon>
        <taxon>Thiotrichales</taxon>
        <taxon>Thiotrichaceae</taxon>
        <taxon>Cocleimonas</taxon>
    </lineage>
</organism>
<dbReference type="AlphaFoldDB" id="A0A4R1F5F2"/>
<keyword evidence="3" id="KW-1185">Reference proteome</keyword>
<accession>A0A4R1F5F2</accession>
<dbReference type="EMBL" id="SMFQ01000002">
    <property type="protein sequence ID" value="TCJ89113.1"/>
    <property type="molecule type" value="Genomic_DNA"/>
</dbReference>
<keyword evidence="1" id="KW-0732">Signal</keyword>
<name>A0A4R1F5F2_9GAMM</name>
<gene>
    <name evidence="2" type="ORF">EV695_0974</name>
</gene>
<protein>
    <submittedName>
        <fullName evidence="2">Uncharacterized protein</fullName>
    </submittedName>
</protein>
<evidence type="ECO:0000313" key="2">
    <source>
        <dbReference type="EMBL" id="TCJ89113.1"/>
    </source>
</evidence>
<comment type="caution">
    <text evidence="2">The sequence shown here is derived from an EMBL/GenBank/DDBJ whole genome shotgun (WGS) entry which is preliminary data.</text>
</comment>
<evidence type="ECO:0000313" key="3">
    <source>
        <dbReference type="Proteomes" id="UP000294887"/>
    </source>
</evidence>
<reference evidence="2 3" key="1">
    <citation type="submission" date="2019-03" db="EMBL/GenBank/DDBJ databases">
        <title>Genomic Encyclopedia of Type Strains, Phase IV (KMG-IV): sequencing the most valuable type-strain genomes for metagenomic binning, comparative biology and taxonomic classification.</title>
        <authorList>
            <person name="Goeker M."/>
        </authorList>
    </citation>
    <scope>NUCLEOTIDE SEQUENCE [LARGE SCALE GENOMIC DNA]</scope>
    <source>
        <strain evidence="2 3">DSM 24830</strain>
    </source>
</reference>